<dbReference type="EMBL" id="JAVREY010000079">
    <property type="protein sequence ID" value="MDT0468639.1"/>
    <property type="molecule type" value="Genomic_DNA"/>
</dbReference>
<organism evidence="1 2">
    <name type="scientific">Streptomyces gibsoniae</name>
    <dbReference type="NCBI Taxonomy" id="3075529"/>
    <lineage>
        <taxon>Bacteria</taxon>
        <taxon>Bacillati</taxon>
        <taxon>Actinomycetota</taxon>
        <taxon>Actinomycetes</taxon>
        <taxon>Kitasatosporales</taxon>
        <taxon>Streptomycetaceae</taxon>
        <taxon>Streptomyces</taxon>
    </lineage>
</organism>
<accession>A0ABU2U632</accession>
<comment type="caution">
    <text evidence="1">The sequence shown here is derived from an EMBL/GenBank/DDBJ whole genome shotgun (WGS) entry which is preliminary data.</text>
</comment>
<name>A0ABU2U632_9ACTN</name>
<gene>
    <name evidence="1" type="ORF">RM764_37605</name>
</gene>
<proteinExistence type="predicted"/>
<dbReference type="Proteomes" id="UP001183809">
    <property type="component" value="Unassembled WGS sequence"/>
</dbReference>
<reference evidence="2" key="1">
    <citation type="submission" date="2023-07" db="EMBL/GenBank/DDBJ databases">
        <title>30 novel species of actinomycetes from the DSMZ collection.</title>
        <authorList>
            <person name="Nouioui I."/>
        </authorList>
    </citation>
    <scope>NUCLEOTIDE SEQUENCE [LARGE SCALE GENOMIC DNA]</scope>
    <source>
        <strain evidence="2">DSM 41699</strain>
    </source>
</reference>
<sequence length="62" mass="6894">MAFFSAPGTEPRWVWARTTRIGVTTIRNAELLSWPLGAATYSSTRSIPPIVRDSGIFIVRNT</sequence>
<evidence type="ECO:0000313" key="2">
    <source>
        <dbReference type="Proteomes" id="UP001183809"/>
    </source>
</evidence>
<keyword evidence="2" id="KW-1185">Reference proteome</keyword>
<protein>
    <submittedName>
        <fullName evidence="1">Uncharacterized protein</fullName>
    </submittedName>
</protein>
<evidence type="ECO:0000313" key="1">
    <source>
        <dbReference type="EMBL" id="MDT0468639.1"/>
    </source>
</evidence>